<evidence type="ECO:0000313" key="1">
    <source>
        <dbReference type="EMBL" id="GFH87639.1"/>
    </source>
</evidence>
<evidence type="ECO:0000313" key="2">
    <source>
        <dbReference type="Proteomes" id="UP000491181"/>
    </source>
</evidence>
<accession>A0A7J0A6P5</accession>
<protein>
    <submittedName>
        <fullName evidence="1">Uncharacterized protein</fullName>
    </submittedName>
</protein>
<dbReference type="EMBL" id="BLLS01000109">
    <property type="protein sequence ID" value="GFH87639.1"/>
    <property type="molecule type" value="Genomic_DNA"/>
</dbReference>
<reference evidence="1 2" key="1">
    <citation type="journal article" date="2020" name="Microbiome">
        <title>Single-cell genomics of uncultured bacteria reveals dietary fiber responders in the mouse gut microbiota.</title>
        <authorList>
            <person name="Chijiiwa R."/>
            <person name="Hosokawa M."/>
            <person name="Kogawa M."/>
            <person name="Nishikawa Y."/>
            <person name="Ide K."/>
            <person name="Sakanashi C."/>
            <person name="Takahashi K."/>
            <person name="Takeyama H."/>
        </authorList>
    </citation>
    <scope>NUCLEOTIDE SEQUENCE [LARGE SCALE GENOMIC DNA]</scope>
    <source>
        <strain evidence="1">IMSAGC_001</strain>
    </source>
</reference>
<sequence>MSAISEACPMCGTPTQVSNKEVVIEPQQSDYVRRSDVKMLDGLKEVMDTMIADKRINPMSNNVVITEDGGYIDNREYCVDWLIGVPTNCTNKASIILYFWGKTDEDKKRIPKLENAPIFSQESYDCGTDTEKAAYLFSEFVRNVWLYDGEVNFESVEIEKASLDSVELYLSEDAPNQWKELTTLVNDYNALAKENEYPLLSIDNNQHLLTGSFPTNKKLGGFFSKSSKTHKKMKAAFEKILIHCQTFLKDWQIK</sequence>
<dbReference type="AlphaFoldDB" id="A0A7J0A6P5"/>
<proteinExistence type="predicted"/>
<organism evidence="1 2">
    <name type="scientific">Bacteroides acidifaciens</name>
    <dbReference type="NCBI Taxonomy" id="85831"/>
    <lineage>
        <taxon>Bacteria</taxon>
        <taxon>Pseudomonadati</taxon>
        <taxon>Bacteroidota</taxon>
        <taxon>Bacteroidia</taxon>
        <taxon>Bacteroidales</taxon>
        <taxon>Bacteroidaceae</taxon>
        <taxon>Bacteroides</taxon>
    </lineage>
</organism>
<comment type="caution">
    <text evidence="1">The sequence shown here is derived from an EMBL/GenBank/DDBJ whole genome shotgun (WGS) entry which is preliminary data.</text>
</comment>
<gene>
    <name evidence="1" type="ORF">IMSAGC001_03066</name>
</gene>
<name>A0A7J0A6P5_9BACE</name>
<dbReference type="Proteomes" id="UP000491181">
    <property type="component" value="Unassembled WGS sequence"/>
</dbReference>